<gene>
    <name evidence="1" type="ORF">ACFQ34_04920</name>
</gene>
<protein>
    <recommendedName>
        <fullName evidence="3">N-acetyltransferase domain-containing protein</fullName>
    </recommendedName>
</protein>
<organism evidence="1 2">
    <name type="scientific">Pseudonocardia benzenivorans</name>
    <dbReference type="NCBI Taxonomy" id="228005"/>
    <lineage>
        <taxon>Bacteria</taxon>
        <taxon>Bacillati</taxon>
        <taxon>Actinomycetota</taxon>
        <taxon>Actinomycetes</taxon>
        <taxon>Pseudonocardiales</taxon>
        <taxon>Pseudonocardiaceae</taxon>
        <taxon>Pseudonocardia</taxon>
    </lineage>
</organism>
<reference evidence="2" key="1">
    <citation type="journal article" date="2019" name="Int. J. Syst. Evol. Microbiol.">
        <title>The Global Catalogue of Microorganisms (GCM) 10K type strain sequencing project: providing services to taxonomists for standard genome sequencing and annotation.</title>
        <authorList>
            <consortium name="The Broad Institute Genomics Platform"/>
            <consortium name="The Broad Institute Genome Sequencing Center for Infectious Disease"/>
            <person name="Wu L."/>
            <person name="Ma J."/>
        </authorList>
    </citation>
    <scope>NUCLEOTIDE SEQUENCE [LARGE SCALE GENOMIC DNA]</scope>
    <source>
        <strain evidence="2">CCUG 49018</strain>
    </source>
</reference>
<dbReference type="InterPro" id="IPR016181">
    <property type="entry name" value="Acyl_CoA_acyltransferase"/>
</dbReference>
<sequence length="347" mass="37650">MHGPAADEIVFRLLRPEEGGVLVSLIETVYGDSYDVRWVYDVDEVCARLADGRYVSVVAETRAGELLCHMGMSLSAAGDVVAHSGQAVTLPAARGRHVFTRTKRFLSDWARERGLCGMYAEVTAVHPYSQKADLAAGAHETGFLLGWIPASVSNDAALDRRRRRRSAAFFYTKLADGTPRSVYAPERHLPVVARTLQVCDLRGAPARPPADAALPARSVLHVDVDRDHAIGLVTVTAPGADLADVVRAERHHLFRHAGADAVYLDLPLDDPATALVADHLEELGVSYAGIFPNHRADGDVLRMQSLHRVRVTADDVVVASDHGRDLLDYVLVDLAAGVAAEHDVELR</sequence>
<comment type="caution">
    <text evidence="1">The sequence shown here is derived from an EMBL/GenBank/DDBJ whole genome shotgun (WGS) entry which is preliminary data.</text>
</comment>
<dbReference type="EMBL" id="JBHTMB010000027">
    <property type="protein sequence ID" value="MFD1232617.1"/>
    <property type="molecule type" value="Genomic_DNA"/>
</dbReference>
<accession>A0ABW3VBC3</accession>
<dbReference type="Gene3D" id="3.40.630.30">
    <property type="match status" value="1"/>
</dbReference>
<dbReference type="RefSeq" id="WP_379652800.1">
    <property type="nucleotide sequence ID" value="NZ_JBHTMB010000027.1"/>
</dbReference>
<evidence type="ECO:0000313" key="2">
    <source>
        <dbReference type="Proteomes" id="UP001597182"/>
    </source>
</evidence>
<keyword evidence="2" id="KW-1185">Reference proteome</keyword>
<dbReference type="Proteomes" id="UP001597182">
    <property type="component" value="Unassembled WGS sequence"/>
</dbReference>
<dbReference type="SUPFAM" id="SSF55729">
    <property type="entry name" value="Acyl-CoA N-acyltransferases (Nat)"/>
    <property type="match status" value="1"/>
</dbReference>
<name>A0ABW3VBC3_9PSEU</name>
<evidence type="ECO:0008006" key="3">
    <source>
        <dbReference type="Google" id="ProtNLM"/>
    </source>
</evidence>
<proteinExistence type="predicted"/>
<feature type="non-terminal residue" evidence="1">
    <location>
        <position position="347"/>
    </location>
</feature>
<evidence type="ECO:0000313" key="1">
    <source>
        <dbReference type="EMBL" id="MFD1232617.1"/>
    </source>
</evidence>